<feature type="domain" description="Tetrapyrrole methylase" evidence="7">
    <location>
        <begin position="13"/>
        <end position="213"/>
    </location>
</feature>
<reference evidence="9 10" key="1">
    <citation type="submission" date="2016-10" db="EMBL/GenBank/DDBJ databases">
        <authorList>
            <person name="de Groot N.N."/>
        </authorList>
    </citation>
    <scope>NUCLEOTIDE SEQUENCE [LARGE SCALE GENOMIC DNA]</scope>
    <source>
        <strain evidence="9 10">CGMCC 1.6762</strain>
    </source>
</reference>
<organism evidence="9 10">
    <name type="scientific">Bhargavaea beijingensis</name>
    <dbReference type="NCBI Taxonomy" id="426756"/>
    <lineage>
        <taxon>Bacteria</taxon>
        <taxon>Bacillati</taxon>
        <taxon>Bacillota</taxon>
        <taxon>Bacilli</taxon>
        <taxon>Bacillales</taxon>
        <taxon>Caryophanaceae</taxon>
        <taxon>Bhargavaea</taxon>
    </lineage>
</organism>
<evidence type="ECO:0000256" key="5">
    <source>
        <dbReference type="ARBA" id="ARBA00022691"/>
    </source>
</evidence>
<dbReference type="InterPro" id="IPR018063">
    <property type="entry name" value="SAM_MeTrfase_RsmI_CS"/>
</dbReference>
<keyword evidence="11" id="KW-1185">Reference proteome</keyword>
<proteinExistence type="inferred from homology"/>
<comment type="subcellular location">
    <subcellularLocation>
        <location evidence="6">Cytoplasm</location>
    </subcellularLocation>
</comment>
<dbReference type="NCBIfam" id="TIGR00096">
    <property type="entry name" value="16S rRNA (cytidine(1402)-2'-O)-methyltransferase"/>
    <property type="match status" value="1"/>
</dbReference>
<evidence type="ECO:0000313" key="8">
    <source>
        <dbReference type="EMBL" id="RSK24864.1"/>
    </source>
</evidence>
<evidence type="ECO:0000313" key="10">
    <source>
        <dbReference type="Proteomes" id="UP000198823"/>
    </source>
</evidence>
<dbReference type="InterPro" id="IPR008189">
    <property type="entry name" value="rRNA_ssu_MeTfrase_I"/>
</dbReference>
<evidence type="ECO:0000256" key="6">
    <source>
        <dbReference type="HAMAP-Rule" id="MF_01877"/>
    </source>
</evidence>
<dbReference type="HAMAP" id="MF_01877">
    <property type="entry name" value="16SrRNA_methyltr_I"/>
    <property type="match status" value="1"/>
</dbReference>
<dbReference type="Proteomes" id="UP000198823">
    <property type="component" value="Unassembled WGS sequence"/>
</dbReference>
<evidence type="ECO:0000256" key="1">
    <source>
        <dbReference type="ARBA" id="ARBA00022490"/>
    </source>
</evidence>
<dbReference type="PIRSF" id="PIRSF005917">
    <property type="entry name" value="MTase_YraL"/>
    <property type="match status" value="1"/>
</dbReference>
<dbReference type="InterPro" id="IPR035996">
    <property type="entry name" value="4pyrrol_Methylase_sf"/>
</dbReference>
<dbReference type="GO" id="GO:0070677">
    <property type="term" value="F:rRNA (cytosine-2'-O-)-methyltransferase activity"/>
    <property type="evidence" value="ECO:0007669"/>
    <property type="project" value="UniProtKB-UniRule"/>
</dbReference>
<dbReference type="Pfam" id="PF00590">
    <property type="entry name" value="TP_methylase"/>
    <property type="match status" value="1"/>
</dbReference>
<evidence type="ECO:0000256" key="3">
    <source>
        <dbReference type="ARBA" id="ARBA00022603"/>
    </source>
</evidence>
<dbReference type="InterPro" id="IPR014777">
    <property type="entry name" value="4pyrrole_Mease_sub1"/>
</dbReference>
<evidence type="ECO:0000256" key="2">
    <source>
        <dbReference type="ARBA" id="ARBA00022552"/>
    </source>
</evidence>
<evidence type="ECO:0000313" key="11">
    <source>
        <dbReference type="Proteomes" id="UP000272481"/>
    </source>
</evidence>
<dbReference type="CDD" id="cd11648">
    <property type="entry name" value="RsmI"/>
    <property type="match status" value="1"/>
</dbReference>
<dbReference type="Proteomes" id="UP000272481">
    <property type="component" value="Unassembled WGS sequence"/>
</dbReference>
<gene>
    <name evidence="6 8" type="primary">rsmI</name>
    <name evidence="8" type="ORF">EJA12_12795</name>
    <name evidence="9" type="ORF">SAMN04488126_12044</name>
</gene>
<dbReference type="EMBL" id="FNAR01000020">
    <property type="protein sequence ID" value="SDE78198.1"/>
    <property type="molecule type" value="Genomic_DNA"/>
</dbReference>
<comment type="similarity">
    <text evidence="6">Belongs to the methyltransferase superfamily. RsmI family.</text>
</comment>
<reference evidence="8 11" key="2">
    <citation type="submission" date="2018-12" db="EMBL/GenBank/DDBJ databases">
        <title>Comparitive functional genomics of dry heat resistant strains isolated from the viking spacecraft.</title>
        <authorList>
            <person name="Seuylemezian A."/>
            <person name="Vaishampayan P."/>
        </authorList>
    </citation>
    <scope>NUCLEOTIDE SEQUENCE [LARGE SCALE GENOMIC DNA]</scope>
    <source>
        <strain evidence="8 11">M6-11</strain>
    </source>
</reference>
<keyword evidence="3 6" id="KW-0489">Methyltransferase</keyword>
<dbReference type="OrthoDB" id="9809084at2"/>
<dbReference type="GO" id="GO:0005737">
    <property type="term" value="C:cytoplasm"/>
    <property type="evidence" value="ECO:0007669"/>
    <property type="project" value="UniProtKB-SubCell"/>
</dbReference>
<dbReference type="EC" id="2.1.1.198" evidence="6"/>
<dbReference type="InterPro" id="IPR014776">
    <property type="entry name" value="4pyrrole_Mease_sub2"/>
</dbReference>
<sequence length="293" mass="32086">MKSQKSVQDPGGKLYLVGTPIGNLEDITFRAIRILKEAAVIAAEDTRNTKKLLNHFDIRTSLLSYHEHNLKEGGDRILSVLAGGNDVALVSDAGMPCISDPGADIAARAIAEGYAVVPVPGANAALSALVASGLPAQPFLFHGFPPRKKNDRRDLFGKMAVRGETVIFYESPHRLKESLRDLEAAFGSQRRVSLVRELTKKFEEILRGTAGEAVAYAESTDLKGEFCIVVEGADEEAVRHAEEQSEWWAGLTQRAHVEAVMEREGVPSKEAIKIAAKERGEPKRDIYQAYHLK</sequence>
<dbReference type="Gene3D" id="3.30.950.10">
    <property type="entry name" value="Methyltransferase, Cobalt-precorrin-4 Transmethylase, Domain 2"/>
    <property type="match status" value="1"/>
</dbReference>
<keyword evidence="4 6" id="KW-0808">Transferase</keyword>
<dbReference type="Gene3D" id="3.40.1010.10">
    <property type="entry name" value="Cobalt-precorrin-4 Transmethylase, Domain 1"/>
    <property type="match status" value="1"/>
</dbReference>
<keyword evidence="1 6" id="KW-0963">Cytoplasm</keyword>
<dbReference type="InterPro" id="IPR000878">
    <property type="entry name" value="4pyrrol_Mease"/>
</dbReference>
<accession>A0A1G7FQP6</accession>
<dbReference type="AlphaFoldDB" id="A0A1G7FQP6"/>
<protein>
    <recommendedName>
        <fullName evidence="6">Ribosomal RNA small subunit methyltransferase I</fullName>
        <ecNumber evidence="6">2.1.1.198</ecNumber>
    </recommendedName>
    <alternativeName>
        <fullName evidence="6">16S rRNA 2'-O-ribose C1402 methyltransferase</fullName>
    </alternativeName>
    <alternativeName>
        <fullName evidence="6">rRNA (cytidine-2'-O-)-methyltransferase RsmI</fullName>
    </alternativeName>
</protein>
<keyword evidence="5 6" id="KW-0949">S-adenosyl-L-methionine</keyword>
<dbReference type="FunFam" id="3.40.1010.10:FF:000002">
    <property type="entry name" value="Ribosomal RNA small subunit methyltransferase I"/>
    <property type="match status" value="1"/>
</dbReference>
<dbReference type="STRING" id="426756.SAMN04488126_12044"/>
<keyword evidence="2 6" id="KW-0698">rRNA processing</keyword>
<dbReference type="PANTHER" id="PTHR46111">
    <property type="entry name" value="RIBOSOMAL RNA SMALL SUBUNIT METHYLTRANSFERASE I"/>
    <property type="match status" value="1"/>
</dbReference>
<dbReference type="SUPFAM" id="SSF53790">
    <property type="entry name" value="Tetrapyrrole methylase"/>
    <property type="match status" value="1"/>
</dbReference>
<dbReference type="PANTHER" id="PTHR46111:SF1">
    <property type="entry name" value="RIBOSOMAL RNA SMALL SUBUNIT METHYLTRANSFERASE I"/>
    <property type="match status" value="1"/>
</dbReference>
<dbReference type="RefSeq" id="WP_092098244.1">
    <property type="nucleotide sequence ID" value="NZ_FNAR01000020.1"/>
</dbReference>
<evidence type="ECO:0000256" key="4">
    <source>
        <dbReference type="ARBA" id="ARBA00022679"/>
    </source>
</evidence>
<evidence type="ECO:0000313" key="9">
    <source>
        <dbReference type="EMBL" id="SDE78198.1"/>
    </source>
</evidence>
<comment type="function">
    <text evidence="6">Catalyzes the 2'-O-methylation of the ribose of cytidine 1402 (C1402) in 16S rRNA.</text>
</comment>
<dbReference type="PROSITE" id="PS01296">
    <property type="entry name" value="RSMI"/>
    <property type="match status" value="1"/>
</dbReference>
<comment type="catalytic activity">
    <reaction evidence="6">
        <text>cytidine(1402) in 16S rRNA + S-adenosyl-L-methionine = 2'-O-methylcytidine(1402) in 16S rRNA + S-adenosyl-L-homocysteine + H(+)</text>
        <dbReference type="Rhea" id="RHEA:42924"/>
        <dbReference type="Rhea" id="RHEA-COMP:10285"/>
        <dbReference type="Rhea" id="RHEA-COMP:10286"/>
        <dbReference type="ChEBI" id="CHEBI:15378"/>
        <dbReference type="ChEBI" id="CHEBI:57856"/>
        <dbReference type="ChEBI" id="CHEBI:59789"/>
        <dbReference type="ChEBI" id="CHEBI:74495"/>
        <dbReference type="ChEBI" id="CHEBI:82748"/>
        <dbReference type="EC" id="2.1.1.198"/>
    </reaction>
</comment>
<name>A0A1G7FQP6_9BACL</name>
<dbReference type="FunFam" id="3.30.950.10:FF:000002">
    <property type="entry name" value="Ribosomal RNA small subunit methyltransferase I"/>
    <property type="match status" value="1"/>
</dbReference>
<dbReference type="EMBL" id="RWGW01000022">
    <property type="protein sequence ID" value="RSK24864.1"/>
    <property type="molecule type" value="Genomic_DNA"/>
</dbReference>
<evidence type="ECO:0000259" key="7">
    <source>
        <dbReference type="Pfam" id="PF00590"/>
    </source>
</evidence>